<evidence type="ECO:0000256" key="4">
    <source>
        <dbReference type="PROSITE-ProRule" id="PRU00335"/>
    </source>
</evidence>
<dbReference type="PRINTS" id="PR00455">
    <property type="entry name" value="HTHTETR"/>
</dbReference>
<dbReference type="SUPFAM" id="SSF46689">
    <property type="entry name" value="Homeodomain-like"/>
    <property type="match status" value="1"/>
</dbReference>
<evidence type="ECO:0000313" key="6">
    <source>
        <dbReference type="EMBL" id="MFI6497892.1"/>
    </source>
</evidence>
<evidence type="ECO:0000256" key="1">
    <source>
        <dbReference type="ARBA" id="ARBA00023015"/>
    </source>
</evidence>
<gene>
    <name evidence="6" type="ORF">ACIBG2_10930</name>
</gene>
<sequence length="190" mass="21005">MNSTRGEARTRDILETVLELLDEVGYERLTIDALAARMGSSKMTIYRRWRDKRELVAQALASRAADHPELPADAPNLRDDLLALVRLVAGIVSAESVRGFASLVAAAQRDPVIAEAMRGGALERRRTDCRDVVQRAIGRGELRDPGLAAVLFELIFGHYLVKHLIEGDADDDHERFVDTVLLPVLLSGRP</sequence>
<dbReference type="Pfam" id="PF16859">
    <property type="entry name" value="TetR_C_11"/>
    <property type="match status" value="1"/>
</dbReference>
<dbReference type="EMBL" id="JBITGY010000003">
    <property type="protein sequence ID" value="MFI6497892.1"/>
    <property type="molecule type" value="Genomic_DNA"/>
</dbReference>
<keyword evidence="3" id="KW-0804">Transcription</keyword>
<evidence type="ECO:0000256" key="2">
    <source>
        <dbReference type="ARBA" id="ARBA00023125"/>
    </source>
</evidence>
<dbReference type="PANTHER" id="PTHR30055:SF148">
    <property type="entry name" value="TETR-FAMILY TRANSCRIPTIONAL REGULATOR"/>
    <property type="match status" value="1"/>
</dbReference>
<dbReference type="RefSeq" id="WP_397081124.1">
    <property type="nucleotide sequence ID" value="NZ_JBITGY010000003.1"/>
</dbReference>
<evidence type="ECO:0000256" key="3">
    <source>
        <dbReference type="ARBA" id="ARBA00023163"/>
    </source>
</evidence>
<evidence type="ECO:0000313" key="7">
    <source>
        <dbReference type="Proteomes" id="UP001612741"/>
    </source>
</evidence>
<proteinExistence type="predicted"/>
<comment type="caution">
    <text evidence="6">The sequence shown here is derived from an EMBL/GenBank/DDBJ whole genome shotgun (WGS) entry which is preliminary data.</text>
</comment>
<dbReference type="InterPro" id="IPR050109">
    <property type="entry name" value="HTH-type_TetR-like_transc_reg"/>
</dbReference>
<dbReference type="PROSITE" id="PS50977">
    <property type="entry name" value="HTH_TETR_2"/>
    <property type="match status" value="1"/>
</dbReference>
<dbReference type="Proteomes" id="UP001612741">
    <property type="component" value="Unassembled WGS sequence"/>
</dbReference>
<dbReference type="InterPro" id="IPR001647">
    <property type="entry name" value="HTH_TetR"/>
</dbReference>
<name>A0ABW7YPP6_9ACTN</name>
<accession>A0ABW7YPP6</accession>
<dbReference type="InterPro" id="IPR036271">
    <property type="entry name" value="Tet_transcr_reg_TetR-rel_C_sf"/>
</dbReference>
<dbReference type="Gene3D" id="1.10.357.10">
    <property type="entry name" value="Tetracycline Repressor, domain 2"/>
    <property type="match status" value="1"/>
</dbReference>
<dbReference type="InterPro" id="IPR009057">
    <property type="entry name" value="Homeodomain-like_sf"/>
</dbReference>
<dbReference type="Pfam" id="PF00440">
    <property type="entry name" value="TetR_N"/>
    <property type="match status" value="1"/>
</dbReference>
<dbReference type="PANTHER" id="PTHR30055">
    <property type="entry name" value="HTH-TYPE TRANSCRIPTIONAL REGULATOR RUTR"/>
    <property type="match status" value="1"/>
</dbReference>
<keyword evidence="7" id="KW-1185">Reference proteome</keyword>
<dbReference type="Gene3D" id="1.10.10.60">
    <property type="entry name" value="Homeodomain-like"/>
    <property type="match status" value="1"/>
</dbReference>
<evidence type="ECO:0000259" key="5">
    <source>
        <dbReference type="PROSITE" id="PS50977"/>
    </source>
</evidence>
<dbReference type="InterPro" id="IPR011075">
    <property type="entry name" value="TetR_C"/>
</dbReference>
<keyword evidence="1" id="KW-0805">Transcription regulation</keyword>
<feature type="DNA-binding region" description="H-T-H motif" evidence="4">
    <location>
        <begin position="30"/>
        <end position="49"/>
    </location>
</feature>
<keyword evidence="2 4" id="KW-0238">DNA-binding</keyword>
<reference evidence="6 7" key="1">
    <citation type="submission" date="2024-10" db="EMBL/GenBank/DDBJ databases">
        <title>The Natural Products Discovery Center: Release of the First 8490 Sequenced Strains for Exploring Actinobacteria Biosynthetic Diversity.</title>
        <authorList>
            <person name="Kalkreuter E."/>
            <person name="Kautsar S.A."/>
            <person name="Yang D."/>
            <person name="Bader C.D."/>
            <person name="Teijaro C.N."/>
            <person name="Fluegel L."/>
            <person name="Davis C.M."/>
            <person name="Simpson J.R."/>
            <person name="Lauterbach L."/>
            <person name="Steele A.D."/>
            <person name="Gui C."/>
            <person name="Meng S."/>
            <person name="Li G."/>
            <person name="Viehrig K."/>
            <person name="Ye F."/>
            <person name="Su P."/>
            <person name="Kiefer A.F."/>
            <person name="Nichols A."/>
            <person name="Cepeda A.J."/>
            <person name="Yan W."/>
            <person name="Fan B."/>
            <person name="Jiang Y."/>
            <person name="Adhikari A."/>
            <person name="Zheng C.-J."/>
            <person name="Schuster L."/>
            <person name="Cowan T.M."/>
            <person name="Smanski M.J."/>
            <person name="Chevrette M.G."/>
            <person name="De Carvalho L.P.S."/>
            <person name="Shen B."/>
        </authorList>
    </citation>
    <scope>NUCLEOTIDE SEQUENCE [LARGE SCALE GENOMIC DNA]</scope>
    <source>
        <strain evidence="6 7">NPDC050545</strain>
    </source>
</reference>
<protein>
    <submittedName>
        <fullName evidence="6">TetR/AcrR family transcriptional regulator</fullName>
    </submittedName>
</protein>
<dbReference type="SUPFAM" id="SSF48498">
    <property type="entry name" value="Tetracyclin repressor-like, C-terminal domain"/>
    <property type="match status" value="1"/>
</dbReference>
<feature type="domain" description="HTH tetR-type" evidence="5">
    <location>
        <begin position="7"/>
        <end position="67"/>
    </location>
</feature>
<organism evidence="6 7">
    <name type="scientific">Nonomuraea typhae</name>
    <dbReference type="NCBI Taxonomy" id="2603600"/>
    <lineage>
        <taxon>Bacteria</taxon>
        <taxon>Bacillati</taxon>
        <taxon>Actinomycetota</taxon>
        <taxon>Actinomycetes</taxon>
        <taxon>Streptosporangiales</taxon>
        <taxon>Streptosporangiaceae</taxon>
        <taxon>Nonomuraea</taxon>
    </lineage>
</organism>